<dbReference type="EMBL" id="ACIL03000004">
    <property type="protein sequence ID" value="ESL04407.1"/>
    <property type="molecule type" value="Genomic_DNA"/>
</dbReference>
<keyword evidence="1" id="KW-0949">S-adenosyl-L-methionine</keyword>
<evidence type="ECO:0000256" key="1">
    <source>
        <dbReference type="ARBA" id="ARBA00022691"/>
    </source>
</evidence>
<protein>
    <submittedName>
        <fullName evidence="4">Methyltransferase, YaeB family</fullName>
    </submittedName>
</protein>
<dbReference type="OrthoDB" id="9804309at2"/>
<accession>V2Y8H5</accession>
<dbReference type="InterPro" id="IPR036414">
    <property type="entry name" value="YaeB_N_sf"/>
</dbReference>
<evidence type="ECO:0000259" key="3">
    <source>
        <dbReference type="PROSITE" id="PS51668"/>
    </source>
</evidence>
<dbReference type="SUPFAM" id="SSF118196">
    <property type="entry name" value="YaeB-like"/>
    <property type="match status" value="1"/>
</dbReference>
<dbReference type="STRING" id="592026.GCWU0000282_000378"/>
<evidence type="ECO:0000313" key="5">
    <source>
        <dbReference type="Proteomes" id="UP000018227"/>
    </source>
</evidence>
<dbReference type="PANTHER" id="PTHR12818:SF0">
    <property type="entry name" value="TRNA (ADENINE(37)-N6)-METHYLTRANSFERASE"/>
    <property type="match status" value="1"/>
</dbReference>
<dbReference type="InterPro" id="IPR041369">
    <property type="entry name" value="TrmO_C"/>
</dbReference>
<dbReference type="Pfam" id="PF18389">
    <property type="entry name" value="TrmO_C"/>
    <property type="match status" value="1"/>
</dbReference>
<proteinExistence type="inferred from homology"/>
<dbReference type="CDD" id="cd09281">
    <property type="entry name" value="UPF0066"/>
    <property type="match status" value="1"/>
</dbReference>
<dbReference type="InterPro" id="IPR040372">
    <property type="entry name" value="YaeB-like"/>
</dbReference>
<evidence type="ECO:0000256" key="2">
    <source>
        <dbReference type="ARBA" id="ARBA00033753"/>
    </source>
</evidence>
<gene>
    <name evidence="4" type="ORF">GCWU0000282_000378</name>
</gene>
<dbReference type="PANTHER" id="PTHR12818">
    <property type="entry name" value="TRNA (ADENINE(37)-N6)-METHYLTRANSFERASE"/>
    <property type="match status" value="1"/>
</dbReference>
<dbReference type="Gene3D" id="3.30.2310.10">
    <property type="entry name" value="YaeB-like"/>
    <property type="match status" value="1"/>
</dbReference>
<dbReference type="NCBIfam" id="TIGR00104">
    <property type="entry name" value="tRNA_TsaA"/>
    <property type="match status" value="1"/>
</dbReference>
<dbReference type="PROSITE" id="PS51668">
    <property type="entry name" value="TSAA_2"/>
    <property type="match status" value="1"/>
</dbReference>
<dbReference type="GO" id="GO:0032259">
    <property type="term" value="P:methylation"/>
    <property type="evidence" value="ECO:0007669"/>
    <property type="project" value="UniProtKB-KW"/>
</dbReference>
<feature type="domain" description="TsaA-like" evidence="3">
    <location>
        <begin position="1"/>
        <end position="142"/>
    </location>
</feature>
<evidence type="ECO:0000313" key="4">
    <source>
        <dbReference type="EMBL" id="ESL04407.1"/>
    </source>
</evidence>
<keyword evidence="4" id="KW-0808">Transferase</keyword>
<dbReference type="Proteomes" id="UP000018227">
    <property type="component" value="Unassembled WGS sequence"/>
</dbReference>
<dbReference type="eggNOG" id="COG1720">
    <property type="taxonomic scope" value="Bacteria"/>
</dbReference>
<dbReference type="InterPro" id="IPR036413">
    <property type="entry name" value="YaeB-like_sf"/>
</dbReference>
<dbReference type="AlphaFoldDB" id="V2Y8H5"/>
<keyword evidence="5" id="KW-1185">Reference proteome</keyword>
<dbReference type="Pfam" id="PF01980">
    <property type="entry name" value="TrmO_N"/>
    <property type="match status" value="1"/>
</dbReference>
<dbReference type="PROSITE" id="PS01318">
    <property type="entry name" value="TSAA_1"/>
    <property type="match status" value="1"/>
</dbReference>
<dbReference type="RefSeq" id="WP_023353281.1">
    <property type="nucleotide sequence ID" value="NZ_KI535366.1"/>
</dbReference>
<name>V2Y8H5_9FIRM</name>
<dbReference type="InterPro" id="IPR023368">
    <property type="entry name" value="UPF0066_cons_site"/>
</dbReference>
<dbReference type="Gene3D" id="2.40.30.70">
    <property type="entry name" value="YaeB-like"/>
    <property type="match status" value="1"/>
</dbReference>
<organism evidence="4 5">
    <name type="scientific">Catonella morbi ATCC 51271</name>
    <dbReference type="NCBI Taxonomy" id="592026"/>
    <lineage>
        <taxon>Bacteria</taxon>
        <taxon>Bacillati</taxon>
        <taxon>Bacillota</taxon>
        <taxon>Clostridia</taxon>
        <taxon>Lachnospirales</taxon>
        <taxon>Lachnospiraceae</taxon>
        <taxon>Catonella</taxon>
    </lineage>
</organism>
<reference evidence="4 5" key="1">
    <citation type="submission" date="2013-06" db="EMBL/GenBank/DDBJ databases">
        <authorList>
            <person name="Weinstock G."/>
            <person name="Sodergren E."/>
            <person name="Clifton S."/>
            <person name="Fulton L."/>
            <person name="Fulton B."/>
            <person name="Courtney L."/>
            <person name="Fronick C."/>
            <person name="Harrison M."/>
            <person name="Strong C."/>
            <person name="Farmer C."/>
            <person name="Delahaunty K."/>
            <person name="Markovic C."/>
            <person name="Hall O."/>
            <person name="Minx P."/>
            <person name="Tomlinson C."/>
            <person name="Mitreva M."/>
            <person name="Nelson J."/>
            <person name="Hou S."/>
            <person name="Wollam A."/>
            <person name="Pepin K.H."/>
            <person name="Johnson M."/>
            <person name="Bhonagiri V."/>
            <person name="Nash W.E."/>
            <person name="Warren W."/>
            <person name="Chinwalla A."/>
            <person name="Mardis E.R."/>
            <person name="Wilson R.K."/>
        </authorList>
    </citation>
    <scope>NUCLEOTIDE SEQUENCE [LARGE SCALE GENOMIC DNA]</scope>
    <source>
        <strain evidence="4 5">ATCC 51271</strain>
    </source>
</reference>
<comment type="similarity">
    <text evidence="2">Belongs to the tRNA methyltransferase O family.</text>
</comment>
<sequence>MKIIGRIHTDFKEKFGIPRQSGLVEELTAKIYFEPEYRNIDAFKGLEQFNYIWLIWEFSETVTDAFKASVRPPRLPRNEHLGVFATRSPYRPNPIGLSSVKLISVEDTEEGPVLTVGGADLLDGTPIYDIKPYLPYADCHIDALAGYTETTGKHKLQVEVEESEINKINSDKREALIKVLAEDPRPSYQKSDETRVYGMSFAGYEVKFKVVGEVLKVVNITTTVE</sequence>
<dbReference type="GO" id="GO:0008168">
    <property type="term" value="F:methyltransferase activity"/>
    <property type="evidence" value="ECO:0007669"/>
    <property type="project" value="UniProtKB-KW"/>
</dbReference>
<dbReference type="InterPro" id="IPR023370">
    <property type="entry name" value="TrmO-like_N"/>
</dbReference>
<dbReference type="HOGENOM" id="CLU_013458_3_0_9"/>
<comment type="caution">
    <text evidence="4">The sequence shown here is derived from an EMBL/GenBank/DDBJ whole genome shotgun (WGS) entry which is preliminary data.</text>
</comment>
<keyword evidence="4" id="KW-0489">Methyltransferase</keyword>